<evidence type="ECO:0000313" key="2">
    <source>
        <dbReference type="Proteomes" id="UP001163046"/>
    </source>
</evidence>
<sequence length="419" mass="46245">MWVPQELVSSCGMNLKRCSEVLLKLSFICFVINSAEAIRFSRKDIYVSRYTGNDSNKCGSENAPCRTLAHGVEIAGWNDRIFLDGTFNEWDPYICERNGNNSVNKEDNRITLRSKHLSNRHLVISPKKCNSGREKLIFFNNTGCIRLQQSKATATATVNLTSVAFQRNQLLHQQGHGVLVRINISCNSSTFSNNTGPLITNTIEFSETNEYYHHVTFSKNSARSLNSFSSNSVYFSKAKFSTIVFDDFICTDNVNTRCIHIESSEVSLRILNSNISGHDVSTQHGAGIFVQADKSIYSYISGTTLQRNKGKDGGAVALRSSNANINLTLHKCYLLNNSACNGGALSVTTQNGLAIIDVKNSTVRHCRAVENGGAFYIKTDRESVFVANNSIWAYNKANKGSAILLSSVSSAGRGLRRPT</sequence>
<evidence type="ECO:0000313" key="1">
    <source>
        <dbReference type="EMBL" id="KAJ7383664.1"/>
    </source>
</evidence>
<dbReference type="PANTHER" id="PTHR11319:SF35">
    <property type="entry name" value="OUTER MEMBRANE PROTEIN PMPC-RELATED"/>
    <property type="match status" value="1"/>
</dbReference>
<evidence type="ECO:0008006" key="3">
    <source>
        <dbReference type="Google" id="ProtNLM"/>
    </source>
</evidence>
<dbReference type="SUPFAM" id="SSF51126">
    <property type="entry name" value="Pectin lyase-like"/>
    <property type="match status" value="1"/>
</dbReference>
<proteinExistence type="predicted"/>
<dbReference type="InterPro" id="IPR011050">
    <property type="entry name" value="Pectin_lyase_fold/virulence"/>
</dbReference>
<dbReference type="PANTHER" id="PTHR11319">
    <property type="entry name" value="G PROTEIN-COUPLED RECEPTOR-RELATED"/>
    <property type="match status" value="1"/>
</dbReference>
<dbReference type="EMBL" id="MU825896">
    <property type="protein sequence ID" value="KAJ7383664.1"/>
    <property type="molecule type" value="Genomic_DNA"/>
</dbReference>
<organism evidence="1 2">
    <name type="scientific">Desmophyllum pertusum</name>
    <dbReference type="NCBI Taxonomy" id="174260"/>
    <lineage>
        <taxon>Eukaryota</taxon>
        <taxon>Metazoa</taxon>
        <taxon>Cnidaria</taxon>
        <taxon>Anthozoa</taxon>
        <taxon>Hexacorallia</taxon>
        <taxon>Scleractinia</taxon>
        <taxon>Caryophylliina</taxon>
        <taxon>Caryophylliidae</taxon>
        <taxon>Desmophyllum</taxon>
    </lineage>
</organism>
<dbReference type="Proteomes" id="UP001163046">
    <property type="component" value="Unassembled WGS sequence"/>
</dbReference>
<comment type="caution">
    <text evidence="1">The sequence shown here is derived from an EMBL/GenBank/DDBJ whole genome shotgun (WGS) entry which is preliminary data.</text>
</comment>
<accession>A0A9W9ZPM8</accession>
<protein>
    <recommendedName>
        <fullName evidence="3">Right handed beta helix domain-containing protein</fullName>
    </recommendedName>
</protein>
<name>A0A9W9ZPM8_9CNID</name>
<reference evidence="1" key="1">
    <citation type="submission" date="2023-01" db="EMBL/GenBank/DDBJ databases">
        <title>Genome assembly of the deep-sea coral Lophelia pertusa.</title>
        <authorList>
            <person name="Herrera S."/>
            <person name="Cordes E."/>
        </authorList>
    </citation>
    <scope>NUCLEOTIDE SEQUENCE</scope>
    <source>
        <strain evidence="1">USNM1676648</strain>
        <tissue evidence="1">Polyp</tissue>
    </source>
</reference>
<dbReference type="AlphaFoldDB" id="A0A9W9ZPM8"/>
<keyword evidence="2" id="KW-1185">Reference proteome</keyword>
<gene>
    <name evidence="1" type="ORF">OS493_026850</name>
</gene>